<gene>
    <name evidence="2" type="ORF">O6P33_01435</name>
</gene>
<dbReference type="KEGG" id="dce:O6P33_01435"/>
<evidence type="ECO:0000256" key="1">
    <source>
        <dbReference type="SAM" id="SignalP"/>
    </source>
</evidence>
<sequence>MLNSTSLKLSAVALGLMFLVGCQGQSTKPTAVGANAQENTTASAERAPTRAEQHAEDIMITVHLAQLKAGPELLVVDLGEDKKLYALPHPVLNRADMEGVTAVTSQEGETFLVFDMTEQGSKKLAEITGKAQGHFFLFGAAGQMIGISGISEPMTDGKLVMATQDQKHTEQILQLLR</sequence>
<reference evidence="2 3" key="1">
    <citation type="submission" date="2022-12" db="EMBL/GenBank/DDBJ databases">
        <title>Coexistence and Characterization of a Novel Tigecycline Resistance gene tet(X) variant and blaNDM-1 in a Pseudomonas caeni Isolate of Chicken Origin.</title>
        <authorList>
            <person name="Lu X."/>
            <person name="Zhang L."/>
            <person name="Li R."/>
            <person name="Wang Z."/>
        </authorList>
    </citation>
    <scope>NUCLEOTIDE SEQUENCE [LARGE SCALE GENOMIC DNA]</scope>
    <source>
        <strain evidence="2 3">CE14</strain>
    </source>
</reference>
<dbReference type="Gene3D" id="3.30.1360.200">
    <property type="match status" value="1"/>
</dbReference>
<keyword evidence="1" id="KW-0732">Signal</keyword>
<protein>
    <submittedName>
        <fullName evidence="2">Uncharacterized protein</fullName>
    </submittedName>
</protein>
<name>A0AAE9VNR4_9GAMM</name>
<dbReference type="Proteomes" id="UP001212189">
    <property type="component" value="Chromosome"/>
</dbReference>
<dbReference type="EMBL" id="CP114976">
    <property type="protein sequence ID" value="WBE25536.1"/>
    <property type="molecule type" value="Genomic_DNA"/>
</dbReference>
<dbReference type="AlphaFoldDB" id="A0AAE9VNR4"/>
<dbReference type="RefSeq" id="WP_269818478.1">
    <property type="nucleotide sequence ID" value="NZ_CP114976.1"/>
</dbReference>
<organism evidence="2 3">
    <name type="scientific">Denitrificimonas caeni</name>
    <dbReference type="NCBI Taxonomy" id="521720"/>
    <lineage>
        <taxon>Bacteria</taxon>
        <taxon>Pseudomonadati</taxon>
        <taxon>Pseudomonadota</taxon>
        <taxon>Gammaproteobacteria</taxon>
        <taxon>Pseudomonadales</taxon>
        <taxon>Pseudomonadaceae</taxon>
        <taxon>Denitrificimonas</taxon>
    </lineage>
</organism>
<feature type="signal peptide" evidence="1">
    <location>
        <begin position="1"/>
        <end position="24"/>
    </location>
</feature>
<evidence type="ECO:0000313" key="2">
    <source>
        <dbReference type="EMBL" id="WBE25536.1"/>
    </source>
</evidence>
<feature type="chain" id="PRO_5041986940" evidence="1">
    <location>
        <begin position="25"/>
        <end position="177"/>
    </location>
</feature>
<keyword evidence="3" id="KW-1185">Reference proteome</keyword>
<proteinExistence type="predicted"/>
<accession>A0AAE9VNR4</accession>
<evidence type="ECO:0000313" key="3">
    <source>
        <dbReference type="Proteomes" id="UP001212189"/>
    </source>
</evidence>